<name>A0A0D6JCL2_9HYPH</name>
<evidence type="ECO:0000313" key="1">
    <source>
        <dbReference type="EMBL" id="CPR16978.1"/>
    </source>
</evidence>
<organism evidence="1 2">
    <name type="scientific">Candidatus Filomicrobium marinum</name>
    <dbReference type="NCBI Taxonomy" id="1608628"/>
    <lineage>
        <taxon>Bacteria</taxon>
        <taxon>Pseudomonadati</taxon>
        <taxon>Pseudomonadota</taxon>
        <taxon>Alphaproteobacteria</taxon>
        <taxon>Hyphomicrobiales</taxon>
        <taxon>Hyphomicrobiaceae</taxon>
        <taxon>Filomicrobium</taxon>
    </lineage>
</organism>
<keyword evidence="2" id="KW-1185">Reference proteome</keyword>
<sequence length="73" mass="7864">MKSTSPFNGFAGYLQMLSKTLAAQAAVTTFILHSPYARAALRYQAAYMEALANTLAPLVEGQSLRQRNALISG</sequence>
<protein>
    <submittedName>
        <fullName evidence="1">Uncharacterized protein</fullName>
    </submittedName>
</protein>
<proteinExistence type="predicted"/>
<gene>
    <name evidence="1" type="ORF">YBN1229_v1_1050</name>
</gene>
<dbReference type="AlphaFoldDB" id="A0A0D6JCL2"/>
<dbReference type="KEGG" id="fil:BN1229_v1_1048"/>
<dbReference type="Proteomes" id="UP000033187">
    <property type="component" value="Chromosome 1"/>
</dbReference>
<accession>A0A0D6JCL2</accession>
<evidence type="ECO:0000313" key="2">
    <source>
        <dbReference type="Proteomes" id="UP000033187"/>
    </source>
</evidence>
<dbReference type="KEGG" id="fiy:BN1229_v1_1050"/>
<dbReference type="EMBL" id="LN829119">
    <property type="protein sequence ID" value="CPR16978.1"/>
    <property type="molecule type" value="Genomic_DNA"/>
</dbReference>
<reference evidence="2" key="1">
    <citation type="submission" date="2015-02" db="EMBL/GenBank/DDBJ databases">
        <authorList>
            <person name="Chooi Y.-H."/>
        </authorList>
    </citation>
    <scope>NUCLEOTIDE SEQUENCE [LARGE SCALE GENOMIC DNA]</scope>
    <source>
        <strain evidence="2">strain Y</strain>
    </source>
</reference>